<reference evidence="2 3" key="1">
    <citation type="submission" date="2016-12" db="EMBL/GenBank/DDBJ databases">
        <title>The whole genome sequencing and assembly of Bacillus cohnii DSM 6307T strain.</title>
        <authorList>
            <person name="Lee Y.-J."/>
            <person name="Yi H."/>
            <person name="Bahn Y.-S."/>
            <person name="Kim J.F."/>
            <person name="Lee D.-W."/>
        </authorList>
    </citation>
    <scope>NUCLEOTIDE SEQUENCE [LARGE SCALE GENOMIC DNA]</scope>
    <source>
        <strain evidence="2 3">DSM 6307</strain>
    </source>
</reference>
<dbReference type="AlphaFoldDB" id="A0A223KN64"/>
<evidence type="ECO:0000313" key="3">
    <source>
        <dbReference type="Proteomes" id="UP000215224"/>
    </source>
</evidence>
<feature type="transmembrane region" description="Helical" evidence="1">
    <location>
        <begin position="51"/>
        <end position="73"/>
    </location>
</feature>
<dbReference type="EMBL" id="CP018866">
    <property type="protein sequence ID" value="AST90945.1"/>
    <property type="molecule type" value="Genomic_DNA"/>
</dbReference>
<organism evidence="2 3">
    <name type="scientific">Sutcliffiella cohnii</name>
    <dbReference type="NCBI Taxonomy" id="33932"/>
    <lineage>
        <taxon>Bacteria</taxon>
        <taxon>Bacillati</taxon>
        <taxon>Bacillota</taxon>
        <taxon>Bacilli</taxon>
        <taxon>Bacillales</taxon>
        <taxon>Bacillaceae</taxon>
        <taxon>Sutcliffiella</taxon>
    </lineage>
</organism>
<dbReference type="Proteomes" id="UP000215224">
    <property type="component" value="Chromosome"/>
</dbReference>
<keyword evidence="3" id="KW-1185">Reference proteome</keyword>
<gene>
    <name evidence="2" type="ORF">BC6307_06450</name>
</gene>
<name>A0A223KN64_9BACI</name>
<sequence length="178" mass="20846">MVENTELNKLYDRKKIAQYWLLGVVLITYCSLQINRYSILINIDYSLHEVISALANLMWLIPIFSIVYIILTVKYLFKRRLKQRPAIDRLINDLIIFIAVCGMSGMIVYYLGEVSTSGVIKIEEKIVENDQYYVVINEKKIKVTSNEFHLIDESQEYLGSYVWNQFTPDKGKLTRIGY</sequence>
<feature type="transmembrane region" description="Helical" evidence="1">
    <location>
        <begin position="94"/>
        <end position="112"/>
    </location>
</feature>
<keyword evidence="1" id="KW-0812">Transmembrane</keyword>
<feature type="transmembrane region" description="Helical" evidence="1">
    <location>
        <begin position="19"/>
        <end position="39"/>
    </location>
</feature>
<evidence type="ECO:0000256" key="1">
    <source>
        <dbReference type="SAM" id="Phobius"/>
    </source>
</evidence>
<keyword evidence="1" id="KW-1133">Transmembrane helix</keyword>
<protein>
    <submittedName>
        <fullName evidence="2">Uncharacterized protein</fullName>
    </submittedName>
</protein>
<proteinExistence type="predicted"/>
<dbReference type="KEGG" id="bcoh:BC6307_06450"/>
<evidence type="ECO:0000313" key="2">
    <source>
        <dbReference type="EMBL" id="AST90945.1"/>
    </source>
</evidence>
<dbReference type="RefSeq" id="WP_066417072.1">
    <property type="nucleotide sequence ID" value="NZ_CP018866.1"/>
</dbReference>
<keyword evidence="1" id="KW-0472">Membrane</keyword>
<accession>A0A223KN64</accession>